<dbReference type="RefSeq" id="WP_088441295.1">
    <property type="nucleotide sequence ID" value="NZ_BMMC01000001.1"/>
</dbReference>
<gene>
    <name evidence="1" type="ORF">CDQ92_10515</name>
</gene>
<comment type="caution">
    <text evidence="1">The sequence shown here is derived from an EMBL/GenBank/DDBJ whole genome shotgun (WGS) entry which is preliminary data.</text>
</comment>
<dbReference type="EMBL" id="NISK01000002">
    <property type="protein sequence ID" value="OWQ97445.1"/>
    <property type="molecule type" value="Genomic_DNA"/>
</dbReference>
<evidence type="ECO:0000313" key="2">
    <source>
        <dbReference type="Proteomes" id="UP000197361"/>
    </source>
</evidence>
<protein>
    <submittedName>
        <fullName evidence="1">Uncharacterized protein</fullName>
    </submittedName>
</protein>
<organism evidence="1 2">
    <name type="scientific">Sphingopyxis bauzanensis</name>
    <dbReference type="NCBI Taxonomy" id="651663"/>
    <lineage>
        <taxon>Bacteria</taxon>
        <taxon>Pseudomonadati</taxon>
        <taxon>Pseudomonadota</taxon>
        <taxon>Alphaproteobacteria</taxon>
        <taxon>Sphingomonadales</taxon>
        <taxon>Sphingomonadaceae</taxon>
        <taxon>Sphingopyxis</taxon>
    </lineage>
</organism>
<proteinExistence type="predicted"/>
<dbReference type="Proteomes" id="UP000197361">
    <property type="component" value="Unassembled WGS sequence"/>
</dbReference>
<reference evidence="1 2" key="1">
    <citation type="journal article" date="2010" name="Int. J. Syst. Evol. Microbiol.">
        <title>Sphingopyxis bauzanensis sp. nov., a psychrophilic bacterium isolated from soil.</title>
        <authorList>
            <person name="Zhang D.C."/>
            <person name="Liu H.C."/>
            <person name="Xin Y.H."/>
            <person name="Zhou Y.G."/>
            <person name="Schinner F."/>
            <person name="Margesin R."/>
        </authorList>
    </citation>
    <scope>NUCLEOTIDE SEQUENCE [LARGE SCALE GENOMIC DNA]</scope>
    <source>
        <strain evidence="1 2">DSM 22271</strain>
    </source>
</reference>
<sequence length="66" mass="7286">MLAKAFKMPARLKKRLRVPAELSHWPSWDAALLETIVALHDDPYLAAGLALPLGQRCTVADYVTLA</sequence>
<name>A0A246JWL1_9SPHN</name>
<keyword evidence="2" id="KW-1185">Reference proteome</keyword>
<dbReference type="AlphaFoldDB" id="A0A246JWL1"/>
<evidence type="ECO:0000313" key="1">
    <source>
        <dbReference type="EMBL" id="OWQ97445.1"/>
    </source>
</evidence>
<accession>A0A246JWL1</accession>